<protein>
    <submittedName>
        <fullName evidence="2">Alternative protein SH3KBP1</fullName>
    </submittedName>
</protein>
<dbReference type="EMBL" id="HF548101">
    <property type="protein sequence ID" value="CCO13812.1"/>
    <property type="molecule type" value="Genomic_DNA"/>
</dbReference>
<evidence type="ECO:0000313" key="2">
    <source>
        <dbReference type="EMBL" id="CCO13812.1"/>
    </source>
</evidence>
<name>L0R6P6_HUMAN</name>
<keyword evidence="1" id="KW-1133">Transmembrane helix</keyword>
<proteinExistence type="predicted"/>
<dbReference type="AlphaFoldDB" id="L0R6P6"/>
<evidence type="ECO:0000256" key="1">
    <source>
        <dbReference type="SAM" id="Phobius"/>
    </source>
</evidence>
<feature type="transmembrane region" description="Helical" evidence="1">
    <location>
        <begin position="5"/>
        <end position="23"/>
    </location>
</feature>
<dbReference type="OrthoDB" id="5340910at2759"/>
<gene>
    <name evidence="2" type="primary">SH3KBP1</name>
</gene>
<organism evidence="2">
    <name type="scientific">Homo sapiens</name>
    <name type="common">Human</name>
    <dbReference type="NCBI Taxonomy" id="9606"/>
    <lineage>
        <taxon>Eukaryota</taxon>
        <taxon>Metazoa</taxon>
        <taxon>Chordata</taxon>
        <taxon>Craniata</taxon>
        <taxon>Vertebrata</taxon>
        <taxon>Euteleostomi</taxon>
        <taxon>Mammalia</taxon>
        <taxon>Eutheria</taxon>
        <taxon>Euarchontoglires</taxon>
        <taxon>Primates</taxon>
        <taxon>Haplorrhini</taxon>
        <taxon>Catarrhini</taxon>
        <taxon>Hominidae</taxon>
        <taxon>Homo</taxon>
    </lineage>
</organism>
<accession>L0R6P6</accession>
<keyword evidence="1" id="KW-0812">Transmembrane</keyword>
<reference evidence="2" key="1">
    <citation type="submission" date="2012-10" db="EMBL/GenBank/DDBJ databases">
        <title>Direct identification of alternative open reading frame translation products in human.</title>
        <authorList>
            <person name="Vanderperre B."/>
            <person name="Lucier J.-F."/>
            <person name="Motard J."/>
            <person name="Tremblay G."/>
            <person name="Vanderperre S."/>
            <person name="Wisztorski M."/>
            <person name="Salzet M."/>
            <person name="Boisvert F.-M."/>
            <person name="Roucou X."/>
        </authorList>
    </citation>
    <scope>NUCLEOTIDE SEQUENCE</scope>
</reference>
<sequence length="72" mass="8298">MLDVFLKSCFVSFLSLIVKLLNINRFAQPQRMRVDNTEEVMQKQKITLLIIDSITNKCLFLSLPPFLPLPSS</sequence>
<dbReference type="ChiTaRS" id="SH3KBP1">
    <property type="organism name" value="human"/>
</dbReference>
<keyword evidence="1" id="KW-0472">Membrane</keyword>